<organism evidence="3 4">
    <name type="scientific">Clostridium intestinale</name>
    <dbReference type="NCBI Taxonomy" id="36845"/>
    <lineage>
        <taxon>Bacteria</taxon>
        <taxon>Bacillati</taxon>
        <taxon>Bacillota</taxon>
        <taxon>Clostridia</taxon>
        <taxon>Eubacteriales</taxon>
        <taxon>Clostridiaceae</taxon>
        <taxon>Clostridium</taxon>
    </lineage>
</organism>
<dbReference type="Pfam" id="PF18216">
    <property type="entry name" value="N_formyltrans_C"/>
    <property type="match status" value="1"/>
</dbReference>
<dbReference type="Pfam" id="PF00551">
    <property type="entry name" value="Formyl_trans_N"/>
    <property type="match status" value="1"/>
</dbReference>
<dbReference type="EMBL" id="CP059378">
    <property type="protein sequence ID" value="QLY78758.1"/>
    <property type="molecule type" value="Genomic_DNA"/>
</dbReference>
<reference evidence="3 4" key="1">
    <citation type="submission" date="2020-07" db="EMBL/GenBank/DDBJ databases">
        <title>Electron transfer.</title>
        <authorList>
            <person name="Huang L."/>
            <person name="Liu X."/>
            <person name="Zhou S."/>
        </authorList>
    </citation>
    <scope>NUCLEOTIDE SEQUENCE [LARGE SCALE GENOMIC DNA]</scope>
    <source>
        <strain evidence="3 4">Lx1</strain>
    </source>
</reference>
<feature type="domain" description="Formyl transferase N-terminal" evidence="1">
    <location>
        <begin position="68"/>
        <end position="162"/>
    </location>
</feature>
<feature type="domain" description="N-formyltransferase dimerization C-terminal" evidence="2">
    <location>
        <begin position="189"/>
        <end position="238"/>
    </location>
</feature>
<dbReference type="RefSeq" id="WP_181601047.1">
    <property type="nucleotide sequence ID" value="NZ_CP059378.1"/>
</dbReference>
<dbReference type="InterPro" id="IPR002376">
    <property type="entry name" value="Formyl_transf_N"/>
</dbReference>
<dbReference type="Proteomes" id="UP000512286">
    <property type="component" value="Chromosome"/>
</dbReference>
<dbReference type="NCBIfam" id="NF005755">
    <property type="entry name" value="PRK07579.1"/>
    <property type="match status" value="1"/>
</dbReference>
<accession>A0A7D7A1U8</accession>
<proteinExistence type="predicted"/>
<sequence length="244" mass="29202">MRVMILTDNEFIYNEFKFIVQKGQYEDITFEYFFSKTNEEFKVKYKDSEFKKIDLKDDLDLIIRRYKLILSLHCKQIFPNRLVSSIRCINIHPGFNPYNRGWFPQVFSILNKLPIGVTIHEMDNKLDHGPIILQREVKISSYDTSYDVYKKIQNLEIELLTNNLRDIIDRNYKSILPKSEGNINFKKNFDDLCEIDLDKVVRFRDAIDYLRALSFHGYENAYFYDEDGRKVSVEINLKVMEDKI</sequence>
<keyword evidence="3" id="KW-0808">Transferase</keyword>
<dbReference type="SUPFAM" id="SSF53328">
    <property type="entry name" value="Formyltransferase"/>
    <property type="match status" value="1"/>
</dbReference>
<evidence type="ECO:0000259" key="2">
    <source>
        <dbReference type="Pfam" id="PF18216"/>
    </source>
</evidence>
<evidence type="ECO:0000313" key="3">
    <source>
        <dbReference type="EMBL" id="QLY78758.1"/>
    </source>
</evidence>
<dbReference type="InterPro" id="IPR040660">
    <property type="entry name" value="N_formyltrans_C"/>
</dbReference>
<dbReference type="KEGG" id="cint:HZF06_16940"/>
<dbReference type="InterPro" id="IPR036477">
    <property type="entry name" value="Formyl_transf_N_sf"/>
</dbReference>
<name>A0A7D7A1U8_9CLOT</name>
<evidence type="ECO:0000313" key="4">
    <source>
        <dbReference type="Proteomes" id="UP000512286"/>
    </source>
</evidence>
<protein>
    <submittedName>
        <fullName evidence="3">dTDP-4-amino-4,6-dideoxyglucose formyltransferase</fullName>
    </submittedName>
</protein>
<gene>
    <name evidence="3" type="ORF">HZF06_16940</name>
</gene>
<dbReference type="GO" id="GO:0005829">
    <property type="term" value="C:cytosol"/>
    <property type="evidence" value="ECO:0007669"/>
    <property type="project" value="TreeGrafter"/>
</dbReference>
<dbReference type="PANTHER" id="PTHR11138:SF5">
    <property type="entry name" value="METHIONYL-TRNA FORMYLTRANSFERASE, MITOCHONDRIAL"/>
    <property type="match status" value="1"/>
</dbReference>
<dbReference type="GO" id="GO:0004479">
    <property type="term" value="F:methionyl-tRNA formyltransferase activity"/>
    <property type="evidence" value="ECO:0007669"/>
    <property type="project" value="TreeGrafter"/>
</dbReference>
<dbReference type="PANTHER" id="PTHR11138">
    <property type="entry name" value="METHIONYL-TRNA FORMYLTRANSFERASE"/>
    <property type="match status" value="1"/>
</dbReference>
<evidence type="ECO:0000259" key="1">
    <source>
        <dbReference type="Pfam" id="PF00551"/>
    </source>
</evidence>
<dbReference type="AlphaFoldDB" id="A0A7D7A1U8"/>
<dbReference type="Gene3D" id="3.40.50.170">
    <property type="entry name" value="Formyl transferase, N-terminal domain"/>
    <property type="match status" value="1"/>
</dbReference>